<dbReference type="SUPFAM" id="SSF54909">
    <property type="entry name" value="Dimeric alpha+beta barrel"/>
    <property type="match status" value="2"/>
</dbReference>
<proteinExistence type="predicted"/>
<dbReference type="EMBL" id="BOMI01000121">
    <property type="protein sequence ID" value="GID77465.1"/>
    <property type="molecule type" value="Genomic_DNA"/>
</dbReference>
<protein>
    <submittedName>
        <fullName evidence="2">Muconolactone isomerase</fullName>
    </submittedName>
</protein>
<feature type="domain" description="Muconolactone isomerase" evidence="1">
    <location>
        <begin position="1"/>
        <end position="93"/>
    </location>
</feature>
<keyword evidence="3" id="KW-1185">Reference proteome</keyword>
<dbReference type="RefSeq" id="WP_203771460.1">
    <property type="nucleotide sequence ID" value="NZ_BAAABO010000002.1"/>
</dbReference>
<dbReference type="InterPro" id="IPR026029">
    <property type="entry name" value="MLI_dom"/>
</dbReference>
<evidence type="ECO:0000313" key="2">
    <source>
        <dbReference type="EMBL" id="GID77465.1"/>
    </source>
</evidence>
<dbReference type="GO" id="GO:0016853">
    <property type="term" value="F:isomerase activity"/>
    <property type="evidence" value="ECO:0007669"/>
    <property type="project" value="UniProtKB-KW"/>
</dbReference>
<dbReference type="Gene3D" id="3.30.70.1060">
    <property type="entry name" value="Dimeric alpha+beta barrel"/>
    <property type="match status" value="2"/>
</dbReference>
<name>A0ABQ3YBT1_9ACTN</name>
<keyword evidence="2" id="KW-0413">Isomerase</keyword>
<sequence length="202" mass="22245">MEFLVTMTTKVPTGTTPDEVADMRAREARNTRVLAEKGQVLRLWRPPLGPGEWRSIGLFAATGADELEAALAGMPLRVWRSDEVTPLGAFPNDPGPGRVAFKPEARDFLVSFTVSVPEGTLREDAEERFEQEAEQTRQLAAEGRLVRLWTLPGGRGVGLWQATGDEQMRHLLRSLPLADWLATETVPLTRHPSDPPSVAAAR</sequence>
<feature type="domain" description="Muconolactone isomerase" evidence="1">
    <location>
        <begin position="108"/>
        <end position="194"/>
    </location>
</feature>
<accession>A0ABQ3YBT1</accession>
<organism evidence="2 3">
    <name type="scientific">Paractinoplanes deccanensis</name>
    <dbReference type="NCBI Taxonomy" id="113561"/>
    <lineage>
        <taxon>Bacteria</taxon>
        <taxon>Bacillati</taxon>
        <taxon>Actinomycetota</taxon>
        <taxon>Actinomycetes</taxon>
        <taxon>Micromonosporales</taxon>
        <taxon>Micromonosporaceae</taxon>
        <taxon>Paractinoplanes</taxon>
    </lineage>
</organism>
<evidence type="ECO:0000259" key="1">
    <source>
        <dbReference type="Pfam" id="PF02426"/>
    </source>
</evidence>
<reference evidence="2 3" key="1">
    <citation type="submission" date="2021-01" db="EMBL/GenBank/DDBJ databases">
        <title>Whole genome shotgun sequence of Actinoplanes deccanensis NBRC 13994.</title>
        <authorList>
            <person name="Komaki H."/>
            <person name="Tamura T."/>
        </authorList>
    </citation>
    <scope>NUCLEOTIDE SEQUENCE [LARGE SCALE GENOMIC DNA]</scope>
    <source>
        <strain evidence="2 3">NBRC 13994</strain>
    </source>
</reference>
<comment type="caution">
    <text evidence="2">The sequence shown here is derived from an EMBL/GenBank/DDBJ whole genome shotgun (WGS) entry which is preliminary data.</text>
</comment>
<evidence type="ECO:0000313" key="3">
    <source>
        <dbReference type="Proteomes" id="UP000609879"/>
    </source>
</evidence>
<dbReference type="Pfam" id="PF02426">
    <property type="entry name" value="MIase"/>
    <property type="match status" value="2"/>
</dbReference>
<dbReference type="Proteomes" id="UP000609879">
    <property type="component" value="Unassembled WGS sequence"/>
</dbReference>
<gene>
    <name evidence="2" type="ORF">Ade02nite_61060</name>
</gene>
<dbReference type="InterPro" id="IPR011008">
    <property type="entry name" value="Dimeric_a/b-barrel"/>
</dbReference>